<dbReference type="SFLD" id="SFLDS00003">
    <property type="entry name" value="Haloacid_Dehalogenase"/>
    <property type="match status" value="1"/>
</dbReference>
<name>A0ABW6GJY7_9ACTN</name>
<dbReference type="Proteomes" id="UP001599542">
    <property type="component" value="Unassembled WGS sequence"/>
</dbReference>
<dbReference type="PANTHER" id="PTHR46470:SF4">
    <property type="entry name" value="5-AMINO-6-(5-PHOSPHO-D-RIBITYLAMINO)URACIL PHOSPHATASE YIGB"/>
    <property type="match status" value="1"/>
</dbReference>
<gene>
    <name evidence="4" type="ORF">ACFW6T_13860</name>
</gene>
<organism evidence="4 5">
    <name type="scientific">Kitasatospora phosalacinea</name>
    <dbReference type="NCBI Taxonomy" id="2065"/>
    <lineage>
        <taxon>Bacteria</taxon>
        <taxon>Bacillati</taxon>
        <taxon>Actinomycetota</taxon>
        <taxon>Actinomycetes</taxon>
        <taxon>Kitasatosporales</taxon>
        <taxon>Streptomycetaceae</taxon>
        <taxon>Kitasatospora</taxon>
    </lineage>
</organism>
<dbReference type="EC" id="3.1.3.-" evidence="4"/>
<dbReference type="InterPro" id="IPR051400">
    <property type="entry name" value="HAD-like_hydrolase"/>
</dbReference>
<dbReference type="InterPro" id="IPR036412">
    <property type="entry name" value="HAD-like_sf"/>
</dbReference>
<sequence length="311" mass="32651">MPLLLLDLDNTLLPRDAAFRAWAEDFLSENGLPAGDLDWLVMLDGSGYVPRSTVLGAAKRRYGFDRSVDSMLAHYRIGINSHIRCPDSHVAALREAREAGWTLGIVSNGGTAPQLEKIRRTGLAALVDGWVISEEARCLKPDPLIFEIAARRCGFRPAGDRGDWKAQTWMVGDYGPADIAGAAATGLRSAWLHHGRPWAERAYRPTVSSPSLPEAVRVILAAGEHPTAGRGFAAAAAGRAQRSRGRLAVPASRLAPAPARVSPNAPHAPATAKAPAATKAPLPPAATPLGVPLTTAVPLAPVEPAPAAAAG</sequence>
<evidence type="ECO:0000256" key="1">
    <source>
        <dbReference type="ARBA" id="ARBA00022801"/>
    </source>
</evidence>
<keyword evidence="1 4" id="KW-0378">Hydrolase</keyword>
<dbReference type="EMBL" id="JBHYPX010000023">
    <property type="protein sequence ID" value="MFE1353062.1"/>
    <property type="molecule type" value="Genomic_DNA"/>
</dbReference>
<keyword evidence="5" id="KW-1185">Reference proteome</keyword>
<protein>
    <submittedName>
        <fullName evidence="4">HAD family hydrolase</fullName>
        <ecNumber evidence="4">3.1.3.-</ecNumber>
    </submittedName>
</protein>
<comment type="caution">
    <text evidence="4">The sequence shown here is derived from an EMBL/GenBank/DDBJ whole genome shotgun (WGS) entry which is preliminary data.</text>
</comment>
<dbReference type="Gene3D" id="3.40.50.1000">
    <property type="entry name" value="HAD superfamily/HAD-like"/>
    <property type="match status" value="1"/>
</dbReference>
<dbReference type="SUPFAM" id="SSF56784">
    <property type="entry name" value="HAD-like"/>
    <property type="match status" value="1"/>
</dbReference>
<feature type="compositionally biased region" description="Low complexity" evidence="3">
    <location>
        <begin position="263"/>
        <end position="280"/>
    </location>
</feature>
<evidence type="ECO:0000256" key="2">
    <source>
        <dbReference type="ARBA" id="ARBA00022842"/>
    </source>
</evidence>
<dbReference type="RefSeq" id="WP_380325411.1">
    <property type="nucleotide sequence ID" value="NZ_JBHYPW010000029.1"/>
</dbReference>
<keyword evidence="2" id="KW-0460">Magnesium</keyword>
<proteinExistence type="predicted"/>
<dbReference type="InterPro" id="IPR023214">
    <property type="entry name" value="HAD_sf"/>
</dbReference>
<dbReference type="SFLD" id="SFLDG01129">
    <property type="entry name" value="C1.5:_HAD__Beta-PGM__Phosphata"/>
    <property type="match status" value="1"/>
</dbReference>
<reference evidence="4 5" key="1">
    <citation type="submission" date="2024-09" db="EMBL/GenBank/DDBJ databases">
        <title>The Natural Products Discovery Center: Release of the First 8490 Sequenced Strains for Exploring Actinobacteria Biosynthetic Diversity.</title>
        <authorList>
            <person name="Kalkreuter E."/>
            <person name="Kautsar S.A."/>
            <person name="Yang D."/>
            <person name="Bader C.D."/>
            <person name="Teijaro C.N."/>
            <person name="Fluegel L."/>
            <person name="Davis C.M."/>
            <person name="Simpson J.R."/>
            <person name="Lauterbach L."/>
            <person name="Steele A.D."/>
            <person name="Gui C."/>
            <person name="Meng S."/>
            <person name="Li G."/>
            <person name="Viehrig K."/>
            <person name="Ye F."/>
            <person name="Su P."/>
            <person name="Kiefer A.F."/>
            <person name="Nichols A."/>
            <person name="Cepeda A.J."/>
            <person name="Yan W."/>
            <person name="Fan B."/>
            <person name="Jiang Y."/>
            <person name="Adhikari A."/>
            <person name="Zheng C.-J."/>
            <person name="Schuster L."/>
            <person name="Cowan T.M."/>
            <person name="Smanski M.J."/>
            <person name="Chevrette M.G."/>
            <person name="De Carvalho L.P.S."/>
            <person name="Shen B."/>
        </authorList>
    </citation>
    <scope>NUCLEOTIDE SEQUENCE [LARGE SCALE GENOMIC DNA]</scope>
    <source>
        <strain evidence="4 5">NPDC058753</strain>
    </source>
</reference>
<accession>A0ABW6GJY7</accession>
<evidence type="ECO:0000313" key="5">
    <source>
        <dbReference type="Proteomes" id="UP001599542"/>
    </source>
</evidence>
<dbReference type="PANTHER" id="PTHR46470">
    <property type="entry name" value="N-ACYLNEURAMINATE-9-PHOSPHATASE"/>
    <property type="match status" value="1"/>
</dbReference>
<evidence type="ECO:0000256" key="3">
    <source>
        <dbReference type="SAM" id="MobiDB-lite"/>
    </source>
</evidence>
<dbReference type="Pfam" id="PF00702">
    <property type="entry name" value="Hydrolase"/>
    <property type="match status" value="1"/>
</dbReference>
<feature type="region of interest" description="Disordered" evidence="3">
    <location>
        <begin position="244"/>
        <end position="283"/>
    </location>
</feature>
<dbReference type="GO" id="GO:0016787">
    <property type="term" value="F:hydrolase activity"/>
    <property type="evidence" value="ECO:0007669"/>
    <property type="project" value="UniProtKB-KW"/>
</dbReference>
<evidence type="ECO:0000313" key="4">
    <source>
        <dbReference type="EMBL" id="MFE1353062.1"/>
    </source>
</evidence>